<keyword evidence="2" id="KW-1185">Reference proteome</keyword>
<dbReference type="EMBL" id="LSYV01000014">
    <property type="protein sequence ID" value="KXZ51370.1"/>
    <property type="molecule type" value="Genomic_DNA"/>
</dbReference>
<dbReference type="PANTHER" id="PTHR37096">
    <property type="entry name" value="YALI0E33429P"/>
    <property type="match status" value="1"/>
</dbReference>
<organism evidence="1 2">
    <name type="scientific">Gonium pectorale</name>
    <name type="common">Green alga</name>
    <dbReference type="NCBI Taxonomy" id="33097"/>
    <lineage>
        <taxon>Eukaryota</taxon>
        <taxon>Viridiplantae</taxon>
        <taxon>Chlorophyta</taxon>
        <taxon>core chlorophytes</taxon>
        <taxon>Chlorophyceae</taxon>
        <taxon>CS clade</taxon>
        <taxon>Chlamydomonadales</taxon>
        <taxon>Volvocaceae</taxon>
        <taxon>Gonium</taxon>
    </lineage>
</organism>
<gene>
    <name evidence="1" type="ORF">GPECTOR_13g859</name>
</gene>
<accession>A0A150GPV3</accession>
<comment type="caution">
    <text evidence="1">The sequence shown here is derived from an EMBL/GenBank/DDBJ whole genome shotgun (WGS) entry which is preliminary data.</text>
</comment>
<dbReference type="AlphaFoldDB" id="A0A150GPV3"/>
<evidence type="ECO:0000313" key="1">
    <source>
        <dbReference type="EMBL" id="KXZ51370.1"/>
    </source>
</evidence>
<sequence length="312" mass="33353">MALLQHLEEKLSPQPFLVLNLRLLNPTAKFTDPLQGVLGLETTTLPLAAALPSLLDDWITKVASEGSAPPVIVIGGLHGGRLQVLMLGNLPEEDAKTFVYGGLHGGRLQVLMLGNLPEEDAKTFVYDNLLQEFSDNLDFGLPDGVWPELHAVCGGNFSNLQRTVAQAAAAFASGFGLEAAWARALSKRRGEAVAIVQRGFAPNIIPARGGQTPAWTPQQWFAALEELGSHPGHAVPMERMQAVLGGEDPLGGAAALESLVRFHFLALRELSPLAYDLPDEVYGDDSVGTTVVVAPNAAVLQYIRGGRWKDTA</sequence>
<protein>
    <submittedName>
        <fullName evidence="1">Uncharacterized protein</fullName>
    </submittedName>
</protein>
<dbReference type="Proteomes" id="UP000075714">
    <property type="component" value="Unassembled WGS sequence"/>
</dbReference>
<dbReference type="PANTHER" id="PTHR37096:SF1">
    <property type="entry name" value="AAA+ ATPASE DOMAIN-CONTAINING PROTEIN"/>
    <property type="match status" value="1"/>
</dbReference>
<dbReference type="InterPro" id="IPR051667">
    <property type="entry name" value="Archaeal_ATPase_domain"/>
</dbReference>
<proteinExistence type="predicted"/>
<name>A0A150GPV3_GONPE</name>
<evidence type="ECO:0000313" key="2">
    <source>
        <dbReference type="Proteomes" id="UP000075714"/>
    </source>
</evidence>
<reference evidence="2" key="1">
    <citation type="journal article" date="2016" name="Nat. Commun.">
        <title>The Gonium pectorale genome demonstrates co-option of cell cycle regulation during the evolution of multicellularity.</title>
        <authorList>
            <person name="Hanschen E.R."/>
            <person name="Marriage T.N."/>
            <person name="Ferris P.J."/>
            <person name="Hamaji T."/>
            <person name="Toyoda A."/>
            <person name="Fujiyama A."/>
            <person name="Neme R."/>
            <person name="Noguchi H."/>
            <person name="Minakuchi Y."/>
            <person name="Suzuki M."/>
            <person name="Kawai-Toyooka H."/>
            <person name="Smith D.R."/>
            <person name="Sparks H."/>
            <person name="Anderson J."/>
            <person name="Bakaric R."/>
            <person name="Luria V."/>
            <person name="Karger A."/>
            <person name="Kirschner M.W."/>
            <person name="Durand P.M."/>
            <person name="Michod R.E."/>
            <person name="Nozaki H."/>
            <person name="Olson B.J."/>
        </authorList>
    </citation>
    <scope>NUCLEOTIDE SEQUENCE [LARGE SCALE GENOMIC DNA]</scope>
    <source>
        <strain evidence="2">NIES-2863</strain>
    </source>
</reference>
<dbReference type="OrthoDB" id="2150628at2759"/>